<evidence type="ECO:0000256" key="5">
    <source>
        <dbReference type="ARBA" id="ARBA00022729"/>
    </source>
</evidence>
<feature type="region of interest" description="Disordered" evidence="11">
    <location>
        <begin position="90"/>
        <end position="113"/>
    </location>
</feature>
<dbReference type="Proteomes" id="UP001177670">
    <property type="component" value="Unassembled WGS sequence"/>
</dbReference>
<accession>A0AA40FJJ4</accession>
<gene>
    <name evidence="12" type="ORF">K0M31_012661</name>
</gene>
<dbReference type="AlphaFoldDB" id="A0AA40FJJ4"/>
<organism evidence="12 13">
    <name type="scientific">Melipona bicolor</name>
    <dbReference type="NCBI Taxonomy" id="60889"/>
    <lineage>
        <taxon>Eukaryota</taxon>
        <taxon>Metazoa</taxon>
        <taxon>Ecdysozoa</taxon>
        <taxon>Arthropoda</taxon>
        <taxon>Hexapoda</taxon>
        <taxon>Insecta</taxon>
        <taxon>Pterygota</taxon>
        <taxon>Neoptera</taxon>
        <taxon>Endopterygota</taxon>
        <taxon>Hymenoptera</taxon>
        <taxon>Apocrita</taxon>
        <taxon>Aculeata</taxon>
        <taxon>Apoidea</taxon>
        <taxon>Anthophila</taxon>
        <taxon>Apidae</taxon>
        <taxon>Melipona</taxon>
    </lineage>
</organism>
<evidence type="ECO:0000256" key="10">
    <source>
        <dbReference type="ARBA" id="ARBA00023303"/>
    </source>
</evidence>
<keyword evidence="6" id="KW-1133">Transmembrane helix</keyword>
<dbReference type="InterPro" id="IPR001611">
    <property type="entry name" value="Leu-rich_rpt"/>
</dbReference>
<keyword evidence="7" id="KW-0406">Ion transport</keyword>
<dbReference type="GO" id="GO:0005886">
    <property type="term" value="C:plasma membrane"/>
    <property type="evidence" value="ECO:0007669"/>
    <property type="project" value="UniProtKB-SubCell"/>
</dbReference>
<comment type="subcellular location">
    <subcellularLocation>
        <location evidence="1">Cell membrane</location>
        <topology evidence="1">Single-pass membrane protein</topology>
    </subcellularLocation>
</comment>
<evidence type="ECO:0000256" key="11">
    <source>
        <dbReference type="SAM" id="MobiDB-lite"/>
    </source>
</evidence>
<keyword evidence="3" id="KW-1003">Cell membrane</keyword>
<keyword evidence="9" id="KW-1015">Disulfide bond</keyword>
<dbReference type="Pfam" id="PF13855">
    <property type="entry name" value="LRR_8"/>
    <property type="match status" value="1"/>
</dbReference>
<evidence type="ECO:0000256" key="2">
    <source>
        <dbReference type="ARBA" id="ARBA00022448"/>
    </source>
</evidence>
<keyword evidence="4" id="KW-0812">Transmembrane</keyword>
<dbReference type="InterPro" id="IPR032675">
    <property type="entry name" value="LRR_dom_sf"/>
</dbReference>
<reference evidence="12" key="1">
    <citation type="submission" date="2021-10" db="EMBL/GenBank/DDBJ databases">
        <title>Melipona bicolor Genome sequencing and assembly.</title>
        <authorList>
            <person name="Araujo N.S."/>
            <person name="Arias M.C."/>
        </authorList>
    </citation>
    <scope>NUCLEOTIDE SEQUENCE</scope>
    <source>
        <strain evidence="12">USP_2M_L1-L4_2017</strain>
        <tissue evidence="12">Whole body</tissue>
    </source>
</reference>
<evidence type="ECO:0000256" key="8">
    <source>
        <dbReference type="ARBA" id="ARBA00023136"/>
    </source>
</evidence>
<evidence type="ECO:0000313" key="12">
    <source>
        <dbReference type="EMBL" id="KAK1120301.1"/>
    </source>
</evidence>
<evidence type="ECO:0000256" key="1">
    <source>
        <dbReference type="ARBA" id="ARBA00004162"/>
    </source>
</evidence>
<evidence type="ECO:0000256" key="9">
    <source>
        <dbReference type="ARBA" id="ARBA00023157"/>
    </source>
</evidence>
<protein>
    <submittedName>
        <fullName evidence="12">Uncharacterized protein</fullName>
    </submittedName>
</protein>
<keyword evidence="5" id="KW-0732">Signal</keyword>
<dbReference type="GO" id="GO:0034220">
    <property type="term" value="P:monoatomic ion transmembrane transport"/>
    <property type="evidence" value="ECO:0007669"/>
    <property type="project" value="UniProtKB-KW"/>
</dbReference>
<dbReference type="Gene3D" id="3.80.10.10">
    <property type="entry name" value="Ribonuclease Inhibitor"/>
    <property type="match status" value="1"/>
</dbReference>
<dbReference type="PANTHER" id="PTHR46473:SF10">
    <property type="entry name" value="LD45603P-RELATED"/>
    <property type="match status" value="1"/>
</dbReference>
<evidence type="ECO:0000256" key="7">
    <source>
        <dbReference type="ARBA" id="ARBA00023065"/>
    </source>
</evidence>
<dbReference type="PANTHER" id="PTHR46473">
    <property type="entry name" value="GH08155P"/>
    <property type="match status" value="1"/>
</dbReference>
<dbReference type="InterPro" id="IPR051432">
    <property type="entry name" value="KCNMA1_auxiliary"/>
</dbReference>
<comment type="caution">
    <text evidence="12">The sequence shown here is derived from an EMBL/GenBank/DDBJ whole genome shotgun (WGS) entry which is preliminary data.</text>
</comment>
<dbReference type="EMBL" id="JAHYIQ010000032">
    <property type="protein sequence ID" value="KAK1120301.1"/>
    <property type="molecule type" value="Genomic_DNA"/>
</dbReference>
<evidence type="ECO:0000256" key="6">
    <source>
        <dbReference type="ARBA" id="ARBA00022989"/>
    </source>
</evidence>
<proteinExistence type="predicted"/>
<keyword evidence="13" id="KW-1185">Reference proteome</keyword>
<dbReference type="SUPFAM" id="SSF52058">
    <property type="entry name" value="L domain-like"/>
    <property type="match status" value="1"/>
</dbReference>
<keyword evidence="10" id="KW-0407">Ion channel</keyword>
<evidence type="ECO:0000256" key="3">
    <source>
        <dbReference type="ARBA" id="ARBA00022475"/>
    </source>
</evidence>
<keyword evidence="8" id="KW-0472">Membrane</keyword>
<evidence type="ECO:0000256" key="4">
    <source>
        <dbReference type="ARBA" id="ARBA00022692"/>
    </source>
</evidence>
<name>A0AA40FJJ4_9HYME</name>
<sequence>MREVREIHLAYSGFRDLHKGIFTRLDQLLVLNLAGNRLGSDRVGETTFLIRLIALDLSYNALTCIDAHTFRDVFFLQILDLRNNTINERIDDGTGRAARPRSPQDLGPRRESE</sequence>
<evidence type="ECO:0000313" key="13">
    <source>
        <dbReference type="Proteomes" id="UP001177670"/>
    </source>
</evidence>
<keyword evidence="2" id="KW-0813">Transport</keyword>